<dbReference type="Proteomes" id="UP000261166">
    <property type="component" value="Unassembled WGS sequence"/>
</dbReference>
<evidence type="ECO:0000259" key="1">
    <source>
        <dbReference type="Pfam" id="PF13569"/>
    </source>
</evidence>
<evidence type="ECO:0000259" key="3">
    <source>
        <dbReference type="Pfam" id="PF24879"/>
    </source>
</evidence>
<reference evidence="5 7" key="1">
    <citation type="submission" date="2018-08" db="EMBL/GenBank/DDBJ databases">
        <title>A genome reference for cultivated species of the human gut microbiota.</title>
        <authorList>
            <person name="Zou Y."/>
            <person name="Xue W."/>
            <person name="Luo G."/>
        </authorList>
    </citation>
    <scope>NUCLEOTIDE SEQUENCE [LARGE SCALE GENOMIC DNA]</scope>
    <source>
        <strain evidence="5 7">AF26-4BH</strain>
        <strain evidence="4">TF05-5AC</strain>
    </source>
</reference>
<evidence type="ECO:0000259" key="2">
    <source>
        <dbReference type="Pfam" id="PF18991"/>
    </source>
</evidence>
<accession>A0A3E3ILF1</accession>
<dbReference type="GeneID" id="97988942"/>
<proteinExistence type="predicted"/>
<protein>
    <submittedName>
        <fullName evidence="5">DUF4132 domain-containing protein</fullName>
    </submittedName>
</protein>
<name>A0A3E3ILF1_9FIRM</name>
<dbReference type="InterPro" id="IPR043782">
    <property type="entry name" value="DUF5724"/>
</dbReference>
<evidence type="ECO:0000313" key="7">
    <source>
        <dbReference type="Proteomes" id="UP000261166"/>
    </source>
</evidence>
<dbReference type="EMBL" id="QVLU01000022">
    <property type="protein sequence ID" value="RGE67897.1"/>
    <property type="molecule type" value="Genomic_DNA"/>
</dbReference>
<dbReference type="OrthoDB" id="9763697at2"/>
<dbReference type="Proteomes" id="UP000260812">
    <property type="component" value="Unassembled WGS sequence"/>
</dbReference>
<dbReference type="EMBL" id="QVLV01000015">
    <property type="protein sequence ID" value="RGE57495.1"/>
    <property type="molecule type" value="Genomic_DNA"/>
</dbReference>
<evidence type="ECO:0000313" key="5">
    <source>
        <dbReference type="EMBL" id="RGE67897.1"/>
    </source>
</evidence>
<dbReference type="Pfam" id="PF24879">
    <property type="entry name" value="DUF7737"/>
    <property type="match status" value="1"/>
</dbReference>
<dbReference type="InterPro" id="IPR056639">
    <property type="entry name" value="DUF7737"/>
</dbReference>
<feature type="domain" description="DUF5724" evidence="2">
    <location>
        <begin position="35"/>
        <end position="1300"/>
    </location>
</feature>
<dbReference type="InterPro" id="IPR025406">
    <property type="entry name" value="DUF4132"/>
</dbReference>
<feature type="domain" description="DUF4132" evidence="1">
    <location>
        <begin position="1340"/>
        <end position="1537"/>
    </location>
</feature>
<evidence type="ECO:0000313" key="4">
    <source>
        <dbReference type="EMBL" id="RGE57495.1"/>
    </source>
</evidence>
<sequence length="1730" mass="198599">MAYDYQSRQKLVEAYRAKWKRKLLLVPGEIKEAAEEMEKFGGYRQDTLTFLKTAQERLKQGNFSTPSEFMKAYYRKLVRLFAGKQFEEDFYEIIDKFNQFPYSHSIYRRTVRTKSYFPSLEQVFRLLYAYRIMDFYDCSISDYLMDRLPEEKLDYKRNQVYSFSMNHLDDMIAARIDRGDAQVIETARQLILSDNNTAVITVDLIRGIIKSSNDELHQLLADFLLAARLQEGVRQAVCENADCGTIAAFRRIFDTVCANNLIRFASVKRAVATWTGICDVENADRISEKMLRLMEASIKEPAIAREYVQTNDSIQIAVGLWTLAFYELQDAIAVMGEYLEQGTRNQILTMSYFNRTLEWEAFTGITAKKAFLKYASDPEILAAFMPTYLTRAEEYAGWAVQVRPQDNKRETIYRPIPVEWLFEDAEEARAHYEVLKGLLLGMKKKTLEFSPCIFPWYGVVLTKGDILKRMCVIAYILGEEARIEETAARLSEMNLSDVYTSRAKWVELLLHAPENDRQKKLLLSFLGDRETSTRQTAYRLVEKLELSDEDYRQMEALLKYKKGDIRQNVLKLLQRRDDEGLELSVKRLLKDPAEEVREGGLTLVREAKIGGRPETLVGRLVQEAGKLEGVSDKEQILLEEVTGEASSSRILEEEGYGLYSPSAQPECPALPAGSEQLRSYLRINEGKLKGIMRRLYDLLTENANLEYKACNGYETLLGDRLSMVSQDTALALEDRYPFKELWIRFYEENIGDPHLVKLLLLAWGNSIGDGRTKNQEVLYANAELLLGDFADFRVPQDRNFSNGYGSSAHTVLTILDSMYGNEEERQWRRKAALELAACLVRDVPEKELWYEKEKDTRFYYAYDPGMYALTDIPAVSALMRTLAEGKTQEEFREGFFALYRLDRRFQYNEHRGNQRMYSYNNSSRTQLTILEYVKAFQMEMIPADTVYQAMFETIGLASSMESLSLLVAEHLRPFEKNRLGAYLTAAELEAERPDPESPFVKTGREFFFRAVDKILDVELKRGDLPTVFSGSISSIKRIFGMDRLIGILKALGNDTLDRTTYYYWSGTGTGKRECLSYLLQNCWPLEGEDAGKLRELLKGTRIKEQKLIETAMYAPQWLDIIEEYLGWPGLKSGCYYFMAHMNERFDDRKKAMIARFTPLTPEELNNGAFDVNWFEEAYALLGEERFGRLYDAAKYISDGSKHARARKYADAALHRVAAEKLEAEIKAKRNKDLLMSYGLVPVKGQEEWLKRYEFLQQFLKESRQFGAQRRASEALAVSMAMKNMATKAGFADVTRLTLAMETQLVKSYAIFFEKKEAEGVSLSLSVDEYGRASITAGKDGKTLKSVPVRLKKNEYYLQLKEVYTKLKEQYSRTVKMFEQAMEERERYRFGELLELCGNPVAEPVVRSLVWIVDKQPVSGGSWRENPSPVSGFGQESQLTASGFLRENGLQDHSGRMVPLDAGDYLRVAHPADLYREGSWTAYQKFLFEGGKKQPFKQVFRELYVKLPEELERTHSLMFAGNQIQPSKTAACLKARRWVADYEEGLQKIYYKDNIIAHIYAQADWFSPSDVEAPALEWVEFTDRKTFEEIKIEKLPDIVYSEVMRDVDLAVSVAHAGGVDPETSHSTVEMRRAIIEFNLPLFGITNVTLEGSHALIAGKRGSYSIHLGSGVIHQQGGHQINVLPVHSQSRGKLFLPFLDEDPKTAEIMSKIVLFAQDNKIKDPYILDQIKA</sequence>
<keyword evidence="6" id="KW-1185">Reference proteome</keyword>
<dbReference type="Pfam" id="PF13569">
    <property type="entry name" value="DUF4132"/>
    <property type="match status" value="1"/>
</dbReference>
<evidence type="ECO:0000313" key="6">
    <source>
        <dbReference type="Proteomes" id="UP000260812"/>
    </source>
</evidence>
<feature type="domain" description="DUF7737" evidence="3">
    <location>
        <begin position="1627"/>
        <end position="1728"/>
    </location>
</feature>
<dbReference type="Pfam" id="PF18991">
    <property type="entry name" value="DUF5724"/>
    <property type="match status" value="1"/>
</dbReference>
<gene>
    <name evidence="5" type="ORF">DWY69_21090</name>
    <name evidence="4" type="ORF">DXC51_19215</name>
</gene>
<dbReference type="RefSeq" id="WP_025491160.1">
    <property type="nucleotide sequence ID" value="NZ_CALBAU010000172.1"/>
</dbReference>
<comment type="caution">
    <text evidence="5">The sequence shown here is derived from an EMBL/GenBank/DDBJ whole genome shotgun (WGS) entry which is preliminary data.</text>
</comment>
<organism evidence="5 7">
    <name type="scientific">Eisenbergiella massiliensis</name>
    <dbReference type="NCBI Taxonomy" id="1720294"/>
    <lineage>
        <taxon>Bacteria</taxon>
        <taxon>Bacillati</taxon>
        <taxon>Bacillota</taxon>
        <taxon>Clostridia</taxon>
        <taxon>Lachnospirales</taxon>
        <taxon>Lachnospiraceae</taxon>
        <taxon>Eisenbergiella</taxon>
    </lineage>
</organism>